<sequence>SDDGKLSFNEFKAYFADGILSGEELHELFHAIDTHKTELSVPFYNENYFSQHLGEYGNVLSVLEDLHITVLKAMDRTKKDYQEASNLEQFVTRFLLKETLTQLQSLQGSLDCAVEQEEQTRQASRGPPGAGLPRCLLSVQWPGKHSAPRLLRNNSLLPSSPHFNTGMVFHISGTLRTYVHTNIRKYTTPARAHFLTCRADLTDLKLEPFEEVLEENARSHILIVRRQMSVLAEEMEAFRLALKQYVARARVQGGCLHVSIQKLSNDSRFVVYEFWESSSTWN</sequence>
<keyword evidence="3" id="KW-1185">Reference proteome</keyword>
<dbReference type="InterPro" id="IPR007138">
    <property type="entry name" value="ABM_dom"/>
</dbReference>
<feature type="domain" description="ABM" evidence="1">
    <location>
        <begin position="222"/>
        <end position="282"/>
    </location>
</feature>
<comment type="caution">
    <text evidence="2">The sequence shown here is derived from an EMBL/GenBank/DDBJ whole genome shotgun (WGS) entry which is preliminary data.</text>
</comment>
<feature type="non-terminal residue" evidence="2">
    <location>
        <position position="282"/>
    </location>
</feature>
<accession>A0A851STQ0</accession>
<evidence type="ECO:0000313" key="3">
    <source>
        <dbReference type="Proteomes" id="UP000661971"/>
    </source>
</evidence>
<dbReference type="EMBL" id="WBNA01000010">
    <property type="protein sequence ID" value="NXD06610.1"/>
    <property type="molecule type" value="Genomic_DNA"/>
</dbReference>
<evidence type="ECO:0000313" key="2">
    <source>
        <dbReference type="EMBL" id="NXD06610.1"/>
    </source>
</evidence>
<dbReference type="PANTHER" id="PTHR12178:SF11">
    <property type="entry name" value="N-TERMINAL EF-HAND CALCIUM-BINDING PROTEIN 1"/>
    <property type="match status" value="1"/>
</dbReference>
<dbReference type="Proteomes" id="UP000661971">
    <property type="component" value="Unassembled WGS sequence"/>
</dbReference>
<dbReference type="AlphaFoldDB" id="A0A851STQ0"/>
<evidence type="ECO:0000259" key="1">
    <source>
        <dbReference type="PROSITE" id="PS51725"/>
    </source>
</evidence>
<dbReference type="GO" id="GO:0005737">
    <property type="term" value="C:cytoplasm"/>
    <property type="evidence" value="ECO:0007669"/>
    <property type="project" value="TreeGrafter"/>
</dbReference>
<dbReference type="InterPro" id="IPR039862">
    <property type="entry name" value="NECAB1/2/3"/>
</dbReference>
<protein>
    <submittedName>
        <fullName evidence="2">NECA1 protein</fullName>
    </submittedName>
</protein>
<dbReference type="GO" id="GO:0042984">
    <property type="term" value="P:regulation of amyloid precursor protein biosynthetic process"/>
    <property type="evidence" value="ECO:0007669"/>
    <property type="project" value="TreeGrafter"/>
</dbReference>
<name>A0A851STQ0_9AVES</name>
<dbReference type="PANTHER" id="PTHR12178">
    <property type="entry name" value="EF-HAND DOMAIN-CONTAINING PROTEIN"/>
    <property type="match status" value="1"/>
</dbReference>
<reference evidence="3" key="1">
    <citation type="submission" date="2023-07" db="EMBL/GenBank/DDBJ databases">
        <title>Bird 10,000 Genomes (B10K) Project - Family phase.</title>
        <authorList>
            <person name="Zhang G."/>
        </authorList>
    </citation>
    <scope>NUCLEOTIDE SEQUENCE [LARGE SCALE GENOMIC DNA]</scope>
</reference>
<dbReference type="PROSITE" id="PS51725">
    <property type="entry name" value="ABM"/>
    <property type="match status" value="1"/>
</dbReference>
<organism evidence="2 3">
    <name type="scientific">Nothocercus nigrocapillus</name>
    <dbReference type="NCBI Taxonomy" id="1977171"/>
    <lineage>
        <taxon>Eukaryota</taxon>
        <taxon>Metazoa</taxon>
        <taxon>Chordata</taxon>
        <taxon>Craniata</taxon>
        <taxon>Vertebrata</taxon>
        <taxon>Euteleostomi</taxon>
        <taxon>Archelosauria</taxon>
        <taxon>Archosauria</taxon>
        <taxon>Dinosauria</taxon>
        <taxon>Saurischia</taxon>
        <taxon>Theropoda</taxon>
        <taxon>Coelurosauria</taxon>
        <taxon>Aves</taxon>
        <taxon>Palaeognathae</taxon>
        <taxon>Tinamiformes</taxon>
        <taxon>Tinamidae</taxon>
        <taxon>Nothocercus</taxon>
    </lineage>
</organism>
<dbReference type="Gene3D" id="3.30.70.100">
    <property type="match status" value="1"/>
</dbReference>
<proteinExistence type="predicted"/>
<dbReference type="InterPro" id="IPR011008">
    <property type="entry name" value="Dimeric_a/b-barrel"/>
</dbReference>
<dbReference type="SUPFAM" id="SSF54909">
    <property type="entry name" value="Dimeric alpha+beta barrel"/>
    <property type="match status" value="1"/>
</dbReference>
<dbReference type="Pfam" id="PF03992">
    <property type="entry name" value="ABM"/>
    <property type="match status" value="1"/>
</dbReference>
<gene>
    <name evidence="2" type="primary">Necab1</name>
    <name evidence="2" type="ORF">NOTNIG_R00309</name>
</gene>
<feature type="non-terminal residue" evidence="2">
    <location>
        <position position="1"/>
    </location>
</feature>